<keyword evidence="2" id="KW-1185">Reference proteome</keyword>
<evidence type="ECO:0000313" key="1">
    <source>
        <dbReference type="EMBL" id="KAK9134924.1"/>
    </source>
</evidence>
<proteinExistence type="predicted"/>
<organism evidence="1 2">
    <name type="scientific">Stephania yunnanensis</name>
    <dbReference type="NCBI Taxonomy" id="152371"/>
    <lineage>
        <taxon>Eukaryota</taxon>
        <taxon>Viridiplantae</taxon>
        <taxon>Streptophyta</taxon>
        <taxon>Embryophyta</taxon>
        <taxon>Tracheophyta</taxon>
        <taxon>Spermatophyta</taxon>
        <taxon>Magnoliopsida</taxon>
        <taxon>Ranunculales</taxon>
        <taxon>Menispermaceae</taxon>
        <taxon>Menispermoideae</taxon>
        <taxon>Cissampelideae</taxon>
        <taxon>Stephania</taxon>
    </lineage>
</organism>
<sequence>MGWSIQSLGEIDVVEAQTAPKLHFSYVLLRLLLRKVLSKGCEAGNPAGREQLPSPPCQAPHGKLKHMWPFLKAREGTGDERDFAVVANLSARVGSIGDNRLGGWHSYRNTHDQELLSFHRDHSPFVGFEEVLNRLVCYIAKNLRLSSWRSSPLVYLISQIYGIIRRVT</sequence>
<name>A0AAP0JJ79_9MAGN</name>
<gene>
    <name evidence="1" type="ORF">Syun_014254</name>
</gene>
<dbReference type="EMBL" id="JBBNAF010000006">
    <property type="protein sequence ID" value="KAK9134924.1"/>
    <property type="molecule type" value="Genomic_DNA"/>
</dbReference>
<dbReference type="AlphaFoldDB" id="A0AAP0JJ79"/>
<dbReference type="Proteomes" id="UP001420932">
    <property type="component" value="Unassembled WGS sequence"/>
</dbReference>
<reference evidence="1 2" key="1">
    <citation type="submission" date="2024-01" db="EMBL/GenBank/DDBJ databases">
        <title>Genome assemblies of Stephania.</title>
        <authorList>
            <person name="Yang L."/>
        </authorList>
    </citation>
    <scope>NUCLEOTIDE SEQUENCE [LARGE SCALE GENOMIC DNA]</scope>
    <source>
        <strain evidence="1">YNDBR</strain>
        <tissue evidence="1">Leaf</tissue>
    </source>
</reference>
<evidence type="ECO:0000313" key="2">
    <source>
        <dbReference type="Proteomes" id="UP001420932"/>
    </source>
</evidence>
<comment type="caution">
    <text evidence="1">The sequence shown here is derived from an EMBL/GenBank/DDBJ whole genome shotgun (WGS) entry which is preliminary data.</text>
</comment>
<protein>
    <submittedName>
        <fullName evidence="1">Uncharacterized protein</fullName>
    </submittedName>
</protein>
<accession>A0AAP0JJ79</accession>